<evidence type="ECO:0008006" key="2">
    <source>
        <dbReference type="Google" id="ProtNLM"/>
    </source>
</evidence>
<accession>A0A6C0H2Y5</accession>
<evidence type="ECO:0000313" key="1">
    <source>
        <dbReference type="EMBL" id="QHT74740.1"/>
    </source>
</evidence>
<reference evidence="1" key="1">
    <citation type="journal article" date="2020" name="Nature">
        <title>Giant virus diversity and host interactions through global metagenomics.</title>
        <authorList>
            <person name="Schulz F."/>
            <person name="Roux S."/>
            <person name="Paez-Espino D."/>
            <person name="Jungbluth S."/>
            <person name="Walsh D.A."/>
            <person name="Denef V.J."/>
            <person name="McMahon K.D."/>
            <person name="Konstantinidis K.T."/>
            <person name="Eloe-Fadrosh E.A."/>
            <person name="Kyrpides N.C."/>
            <person name="Woyke T."/>
        </authorList>
    </citation>
    <scope>NUCLEOTIDE SEQUENCE</scope>
    <source>
        <strain evidence="1">GVMAG-M-3300023179-62</strain>
    </source>
</reference>
<dbReference type="SUPFAM" id="SSF53300">
    <property type="entry name" value="vWA-like"/>
    <property type="match status" value="1"/>
</dbReference>
<organism evidence="1">
    <name type="scientific">viral metagenome</name>
    <dbReference type="NCBI Taxonomy" id="1070528"/>
    <lineage>
        <taxon>unclassified sequences</taxon>
        <taxon>metagenomes</taxon>
        <taxon>organismal metagenomes</taxon>
    </lineage>
</organism>
<sequence length="154" mass="17053">MKKNSNSIIKGLNMFVERLQKGNNSDNIYLTVVLFCDKMHYLSKAIPIKDVSCFSKKQLPRFGSTFLYDAVRSVITEWIAEKMVEHSFFIITDGIDTGSVLTSEVEARSLCDNAIKNGWKITHCGIDAGNLGAGVSEIRGSIDDLESLLSNLSI</sequence>
<proteinExistence type="predicted"/>
<dbReference type="AlphaFoldDB" id="A0A6C0H2Y5"/>
<dbReference type="InterPro" id="IPR036465">
    <property type="entry name" value="vWFA_dom_sf"/>
</dbReference>
<protein>
    <recommendedName>
        <fullName evidence="2">von Willebrand domain containing protein</fullName>
    </recommendedName>
</protein>
<name>A0A6C0H2Y5_9ZZZZ</name>
<dbReference type="EMBL" id="MN739858">
    <property type="protein sequence ID" value="QHT74740.1"/>
    <property type="molecule type" value="Genomic_DNA"/>
</dbReference>